<proteinExistence type="inferred from homology"/>
<dbReference type="Pfam" id="PF04041">
    <property type="entry name" value="Glyco_hydro_130"/>
    <property type="match status" value="1"/>
</dbReference>
<dbReference type="PIRSF" id="PIRSF016202">
    <property type="entry name" value="PH1107"/>
    <property type="match status" value="1"/>
</dbReference>
<sequence length="348" mass="38669">MAVLRASENPIITPKDVAPSLDGFEVVGVFNAGVARYRDEVLLLLRVAERPVQTSPDVVLTAFLDPAQGRIVTASFARSDPDNDFSDPRLIVRHNRSYLTSISHLRLARSNDGIHFTIGEHPAIAAAEVYESFGVEDPRITQIGRTYYVTYVAVSPLGVTTALASTLDFTSFQRHGIIFAPENKDVAFIPEAIDGRYYALHRPHSPLFGRNDMWIAESPDLLCWGRHRHLMGLRDGAWDETRLGAGAPPVRIADGWLEIYHGADRANRYCLGAVLLDAREPWKVIARSAEPIFEPQTEYERAGFFAGVVFTCGLLYQRDTLKIYYGAADTAIGYAELSLYDVLNTLDP</sequence>
<dbReference type="EMBL" id="JASCXX010000001">
    <property type="protein sequence ID" value="MDI6447613.1"/>
    <property type="molecule type" value="Genomic_DNA"/>
</dbReference>
<dbReference type="GO" id="GO:0016787">
    <property type="term" value="F:hydrolase activity"/>
    <property type="evidence" value="ECO:0007669"/>
    <property type="project" value="UniProtKB-KW"/>
</dbReference>
<dbReference type="InterPro" id="IPR023296">
    <property type="entry name" value="Glyco_hydro_beta-prop_sf"/>
</dbReference>
<evidence type="ECO:0000256" key="2">
    <source>
        <dbReference type="ARBA" id="ARBA00022679"/>
    </source>
</evidence>
<keyword evidence="5" id="KW-1185">Reference proteome</keyword>
<evidence type="ECO:0000256" key="1">
    <source>
        <dbReference type="ARBA" id="ARBA00022676"/>
    </source>
</evidence>
<keyword evidence="4" id="KW-0378">Hydrolase</keyword>
<dbReference type="GO" id="GO:0016757">
    <property type="term" value="F:glycosyltransferase activity"/>
    <property type="evidence" value="ECO:0007669"/>
    <property type="project" value="UniProtKB-KW"/>
</dbReference>
<dbReference type="InterPro" id="IPR007184">
    <property type="entry name" value="Mannoside_phosphorylase"/>
</dbReference>
<dbReference type="CDD" id="cd18612">
    <property type="entry name" value="GH130_Lin0857-like"/>
    <property type="match status" value="1"/>
</dbReference>
<dbReference type="Gene3D" id="2.115.10.20">
    <property type="entry name" value="Glycosyl hydrolase domain, family 43"/>
    <property type="match status" value="1"/>
</dbReference>
<reference evidence="4" key="1">
    <citation type="submission" date="2023-05" db="EMBL/GenBank/DDBJ databases">
        <title>Anaerotaeda fermentans gen. nov., sp. nov., a novel anaerobic planctomycete of the new family within the order Sedimentisphaerales isolated from Taman Peninsula, Russia.</title>
        <authorList>
            <person name="Khomyakova M.A."/>
            <person name="Merkel A.Y."/>
            <person name="Slobodkin A.I."/>
        </authorList>
    </citation>
    <scope>NUCLEOTIDE SEQUENCE</scope>
    <source>
        <strain evidence="4">M17dextr</strain>
    </source>
</reference>
<comment type="similarity">
    <text evidence="3">Belongs to the glycosyl hydrolase 130 family.</text>
</comment>
<dbReference type="PANTHER" id="PTHR34106">
    <property type="entry name" value="GLYCOSIDASE"/>
    <property type="match status" value="1"/>
</dbReference>
<organism evidence="4 5">
    <name type="scientific">Anaerobaca lacustris</name>
    <dbReference type="NCBI Taxonomy" id="3044600"/>
    <lineage>
        <taxon>Bacteria</taxon>
        <taxon>Pseudomonadati</taxon>
        <taxon>Planctomycetota</taxon>
        <taxon>Phycisphaerae</taxon>
        <taxon>Sedimentisphaerales</taxon>
        <taxon>Anaerobacaceae</taxon>
        <taxon>Anaerobaca</taxon>
    </lineage>
</organism>
<keyword evidence="1" id="KW-0328">Glycosyltransferase</keyword>
<dbReference type="Proteomes" id="UP001431776">
    <property type="component" value="Unassembled WGS sequence"/>
</dbReference>
<keyword evidence="2" id="KW-0808">Transferase</keyword>
<evidence type="ECO:0000313" key="4">
    <source>
        <dbReference type="EMBL" id="MDI6447613.1"/>
    </source>
</evidence>
<dbReference type="RefSeq" id="WP_349243023.1">
    <property type="nucleotide sequence ID" value="NZ_JASCXX010000001.1"/>
</dbReference>
<comment type="caution">
    <text evidence="4">The sequence shown here is derived from an EMBL/GenBank/DDBJ whole genome shotgun (WGS) entry which is preliminary data.</text>
</comment>
<evidence type="ECO:0000256" key="3">
    <source>
        <dbReference type="ARBA" id="ARBA00024356"/>
    </source>
</evidence>
<protein>
    <submittedName>
        <fullName evidence="4">Glycoside hydrolase family 130 protein</fullName>
    </submittedName>
</protein>
<dbReference type="PANTHER" id="PTHR34106:SF5">
    <property type="entry name" value="GLYCOSIDASE"/>
    <property type="match status" value="1"/>
</dbReference>
<gene>
    <name evidence="4" type="ORF">QJ522_01050</name>
</gene>
<accession>A0AAW6TX04</accession>
<dbReference type="SUPFAM" id="SSF75005">
    <property type="entry name" value="Arabinanase/levansucrase/invertase"/>
    <property type="match status" value="1"/>
</dbReference>
<evidence type="ECO:0000313" key="5">
    <source>
        <dbReference type="Proteomes" id="UP001431776"/>
    </source>
</evidence>
<name>A0AAW6TX04_9BACT</name>
<dbReference type="AlphaFoldDB" id="A0AAW6TX04"/>